<evidence type="ECO:0000313" key="7">
    <source>
        <dbReference type="EMBL" id="CAB4811200.1"/>
    </source>
</evidence>
<evidence type="ECO:0000256" key="2">
    <source>
        <dbReference type="ARBA" id="ARBA00022692"/>
    </source>
</evidence>
<name>A0A6J7DIQ5_9ZZZZ</name>
<comment type="subcellular location">
    <subcellularLocation>
        <location evidence="1">Membrane</location>
        <topology evidence="1">Multi-pass membrane protein</topology>
    </subcellularLocation>
</comment>
<dbReference type="EMBL" id="CAFBON010000263">
    <property type="protein sequence ID" value="CAB5005340.1"/>
    <property type="molecule type" value="Genomic_DNA"/>
</dbReference>
<dbReference type="GO" id="GO:0140359">
    <property type="term" value="F:ABC-type transporter activity"/>
    <property type="evidence" value="ECO:0007669"/>
    <property type="project" value="InterPro"/>
</dbReference>
<feature type="transmembrane region" description="Helical" evidence="5">
    <location>
        <begin position="174"/>
        <end position="193"/>
    </location>
</feature>
<dbReference type="PANTHER" id="PTHR43229:SF2">
    <property type="entry name" value="NODULATION PROTEIN J"/>
    <property type="match status" value="1"/>
</dbReference>
<evidence type="ECO:0000313" key="8">
    <source>
        <dbReference type="EMBL" id="CAB4869410.1"/>
    </source>
</evidence>
<dbReference type="GO" id="GO:0043190">
    <property type="term" value="C:ATP-binding cassette (ABC) transporter complex"/>
    <property type="evidence" value="ECO:0007669"/>
    <property type="project" value="InterPro"/>
</dbReference>
<feature type="transmembrane region" description="Helical" evidence="5">
    <location>
        <begin position="103"/>
        <end position="126"/>
    </location>
</feature>
<dbReference type="PROSITE" id="PS51012">
    <property type="entry name" value="ABC_TM2"/>
    <property type="match status" value="1"/>
</dbReference>
<dbReference type="InterPro" id="IPR047817">
    <property type="entry name" value="ABC2_TM_bact-type"/>
</dbReference>
<feature type="domain" description="ABC transmembrane type-2" evidence="6">
    <location>
        <begin position="28"/>
        <end position="259"/>
    </location>
</feature>
<dbReference type="EMBL" id="CAFBLR010000046">
    <property type="protein sequence ID" value="CAB4869410.1"/>
    <property type="molecule type" value="Genomic_DNA"/>
</dbReference>
<evidence type="ECO:0000256" key="5">
    <source>
        <dbReference type="SAM" id="Phobius"/>
    </source>
</evidence>
<evidence type="ECO:0000256" key="4">
    <source>
        <dbReference type="ARBA" id="ARBA00023136"/>
    </source>
</evidence>
<dbReference type="PIRSF" id="PIRSF006648">
    <property type="entry name" value="DrrB"/>
    <property type="match status" value="1"/>
</dbReference>
<feature type="transmembrane region" description="Helical" evidence="5">
    <location>
        <begin position="30"/>
        <end position="49"/>
    </location>
</feature>
<organism evidence="8">
    <name type="scientific">freshwater metagenome</name>
    <dbReference type="NCBI Taxonomy" id="449393"/>
    <lineage>
        <taxon>unclassified sequences</taxon>
        <taxon>metagenomes</taxon>
        <taxon>ecological metagenomes</taxon>
    </lineage>
</organism>
<protein>
    <submittedName>
        <fullName evidence="8">Unannotated protein</fullName>
    </submittedName>
</protein>
<sequence>MAFAMPRTITDSIVVTKRNLIRMRRLPEAIFFNSVQPVMFVLLFRYVFGGAINTGGEYVNFLIPGILVQTSLFGGAGTAIGLNEDMGKGIIDRFRSLPMARSAVLMGRILADVARNVFVVLLMLAVGTAVGFRFNNGFFPAIAAIAVLLLFGMAFSWLFALVGLSVKTAESAQIASFLPVFPLTFAASTFVPLDSMPGWLQVFARNQPVSHAVNAVRKLTQGSAVQGINLAAEVWLTLAWSGGITIVFATLAIRKYRKVD</sequence>
<evidence type="ECO:0000256" key="3">
    <source>
        <dbReference type="ARBA" id="ARBA00022989"/>
    </source>
</evidence>
<dbReference type="PANTHER" id="PTHR43229">
    <property type="entry name" value="NODULATION PROTEIN J"/>
    <property type="match status" value="1"/>
</dbReference>
<dbReference type="AlphaFoldDB" id="A0A6J7DIQ5"/>
<reference evidence="8" key="1">
    <citation type="submission" date="2020-05" db="EMBL/GenBank/DDBJ databases">
        <authorList>
            <person name="Chiriac C."/>
            <person name="Salcher M."/>
            <person name="Ghai R."/>
            <person name="Kavagutti S V."/>
        </authorList>
    </citation>
    <scope>NUCLEOTIDE SEQUENCE</scope>
</reference>
<accession>A0A6J7DIQ5</accession>
<evidence type="ECO:0000259" key="6">
    <source>
        <dbReference type="PROSITE" id="PS51012"/>
    </source>
</evidence>
<dbReference type="InterPro" id="IPR000412">
    <property type="entry name" value="ABC_2_transport"/>
</dbReference>
<dbReference type="InterPro" id="IPR051784">
    <property type="entry name" value="Nod_factor_ABC_transporter"/>
</dbReference>
<gene>
    <name evidence="7" type="ORF">UFOPK3001_01560</name>
    <name evidence="8" type="ORF">UFOPK3417_00664</name>
    <name evidence="9" type="ORF">UFOPK3954_02008</name>
</gene>
<dbReference type="InterPro" id="IPR013525">
    <property type="entry name" value="ABC2_TM"/>
</dbReference>
<evidence type="ECO:0000313" key="9">
    <source>
        <dbReference type="EMBL" id="CAB5005340.1"/>
    </source>
</evidence>
<dbReference type="EMBL" id="CAFAAJ010000103">
    <property type="protein sequence ID" value="CAB4811200.1"/>
    <property type="molecule type" value="Genomic_DNA"/>
</dbReference>
<dbReference type="PRINTS" id="PR00164">
    <property type="entry name" value="ABC2TRNSPORT"/>
</dbReference>
<dbReference type="Pfam" id="PF01061">
    <property type="entry name" value="ABC2_membrane"/>
    <property type="match status" value="1"/>
</dbReference>
<keyword evidence="4 5" id="KW-0472">Membrane</keyword>
<proteinExistence type="predicted"/>
<evidence type="ECO:0000256" key="1">
    <source>
        <dbReference type="ARBA" id="ARBA00004141"/>
    </source>
</evidence>
<feature type="transmembrane region" description="Helical" evidence="5">
    <location>
        <begin position="234"/>
        <end position="253"/>
    </location>
</feature>
<feature type="transmembrane region" description="Helical" evidence="5">
    <location>
        <begin position="138"/>
        <end position="162"/>
    </location>
</feature>
<feature type="transmembrane region" description="Helical" evidence="5">
    <location>
        <begin position="61"/>
        <end position="82"/>
    </location>
</feature>
<keyword evidence="3 5" id="KW-1133">Transmembrane helix</keyword>
<keyword evidence="2 5" id="KW-0812">Transmembrane</keyword>